<name>A0ACB9P3E4_BAUVA</name>
<dbReference type="EMBL" id="CM039430">
    <property type="protein sequence ID" value="KAI4343439.1"/>
    <property type="molecule type" value="Genomic_DNA"/>
</dbReference>
<protein>
    <submittedName>
        <fullName evidence="1">Uncharacterized protein</fullName>
    </submittedName>
</protein>
<sequence>MTMVPAHNLSKQEQQDQPKKQKHDGSGYGGGYETETTESISGSGIVINRFEGYNWSEYCLGSGFGVSHHSHMAEEESTSNSFNEAAGSSASKVEEGQQDNKEKPWLSLQLSIGCQTASPSISTDHHGNHDRDPTLLLPPPTASASSSRLVELDLSPAGTGAAHSLSLSPLVSGKLPETRGGSPRTFLCYPASTSASGASIFQQQTTISGPSFAQNQEINWAFGPVHHTMGLMHSSSSLRPHLPLGSYFPRPLQFPAAFDVAGPSSSSSDIRVVDPPRRPHSGIWFMLQASHNQAKDPFLPQIPKSYLRIKDGRMTIRLLMKYLVNKLKLDSESEIEITCRGQQLLPFLTLQHVRDNIWTSGHGDRAMTLFSESSSTTNLNHIMVLQYGRRSA</sequence>
<reference evidence="1 2" key="1">
    <citation type="journal article" date="2022" name="DNA Res.">
        <title>Chromosomal-level genome assembly of the orchid tree Bauhinia variegata (Leguminosae; Cercidoideae) supports the allotetraploid origin hypothesis of Bauhinia.</title>
        <authorList>
            <person name="Zhong Y."/>
            <person name="Chen Y."/>
            <person name="Zheng D."/>
            <person name="Pang J."/>
            <person name="Liu Y."/>
            <person name="Luo S."/>
            <person name="Meng S."/>
            <person name="Qian L."/>
            <person name="Wei D."/>
            <person name="Dai S."/>
            <person name="Zhou R."/>
        </authorList>
    </citation>
    <scope>NUCLEOTIDE SEQUENCE [LARGE SCALE GENOMIC DNA]</scope>
    <source>
        <strain evidence="1">BV-YZ2020</strain>
    </source>
</reference>
<evidence type="ECO:0000313" key="2">
    <source>
        <dbReference type="Proteomes" id="UP000828941"/>
    </source>
</evidence>
<accession>A0ACB9P3E4</accession>
<proteinExistence type="predicted"/>
<keyword evidence="2" id="KW-1185">Reference proteome</keyword>
<dbReference type="Proteomes" id="UP000828941">
    <property type="component" value="Chromosome 5"/>
</dbReference>
<comment type="caution">
    <text evidence="1">The sequence shown here is derived from an EMBL/GenBank/DDBJ whole genome shotgun (WGS) entry which is preliminary data.</text>
</comment>
<evidence type="ECO:0000313" key="1">
    <source>
        <dbReference type="EMBL" id="KAI4343439.1"/>
    </source>
</evidence>
<organism evidence="1 2">
    <name type="scientific">Bauhinia variegata</name>
    <name type="common">Purple orchid tree</name>
    <name type="synonym">Phanera variegata</name>
    <dbReference type="NCBI Taxonomy" id="167791"/>
    <lineage>
        <taxon>Eukaryota</taxon>
        <taxon>Viridiplantae</taxon>
        <taxon>Streptophyta</taxon>
        <taxon>Embryophyta</taxon>
        <taxon>Tracheophyta</taxon>
        <taxon>Spermatophyta</taxon>
        <taxon>Magnoliopsida</taxon>
        <taxon>eudicotyledons</taxon>
        <taxon>Gunneridae</taxon>
        <taxon>Pentapetalae</taxon>
        <taxon>rosids</taxon>
        <taxon>fabids</taxon>
        <taxon>Fabales</taxon>
        <taxon>Fabaceae</taxon>
        <taxon>Cercidoideae</taxon>
        <taxon>Cercideae</taxon>
        <taxon>Bauhiniinae</taxon>
        <taxon>Bauhinia</taxon>
    </lineage>
</organism>
<gene>
    <name evidence="1" type="ORF">L6164_010787</name>
</gene>